<accession>A0A928ZV98</accession>
<organism evidence="1 2">
    <name type="scientific">Leptolyngbya cf. ectocarpi LEGE 11479</name>
    <dbReference type="NCBI Taxonomy" id="1828722"/>
    <lineage>
        <taxon>Bacteria</taxon>
        <taxon>Bacillati</taxon>
        <taxon>Cyanobacteriota</taxon>
        <taxon>Cyanophyceae</taxon>
        <taxon>Leptolyngbyales</taxon>
        <taxon>Leptolyngbyaceae</taxon>
        <taxon>Leptolyngbya group</taxon>
        <taxon>Leptolyngbya</taxon>
    </lineage>
</organism>
<dbReference type="EMBL" id="JADEXP010000140">
    <property type="protein sequence ID" value="MBE9068086.1"/>
    <property type="molecule type" value="Genomic_DNA"/>
</dbReference>
<reference evidence="1" key="1">
    <citation type="submission" date="2020-10" db="EMBL/GenBank/DDBJ databases">
        <authorList>
            <person name="Castelo-Branco R."/>
            <person name="Eusebio N."/>
            <person name="Adriana R."/>
            <person name="Vieira A."/>
            <person name="Brugerolle De Fraissinette N."/>
            <person name="Rezende De Castro R."/>
            <person name="Schneider M.P."/>
            <person name="Vasconcelos V."/>
            <person name="Leao P.N."/>
        </authorList>
    </citation>
    <scope>NUCLEOTIDE SEQUENCE</scope>
    <source>
        <strain evidence="1">LEGE 11479</strain>
    </source>
</reference>
<name>A0A928ZV98_LEPEC</name>
<evidence type="ECO:0000313" key="1">
    <source>
        <dbReference type="EMBL" id="MBE9068086.1"/>
    </source>
</evidence>
<dbReference type="Proteomes" id="UP000615026">
    <property type="component" value="Unassembled WGS sequence"/>
</dbReference>
<dbReference type="RefSeq" id="WP_193994036.1">
    <property type="nucleotide sequence ID" value="NZ_JADEXP010000140.1"/>
</dbReference>
<dbReference type="Pfam" id="PF08852">
    <property type="entry name" value="DUF1822"/>
    <property type="match status" value="1"/>
</dbReference>
<protein>
    <submittedName>
        <fullName evidence="1">DUF1822 family protein</fullName>
    </submittedName>
</protein>
<dbReference type="InterPro" id="IPR014951">
    <property type="entry name" value="DUF1822"/>
</dbReference>
<evidence type="ECO:0000313" key="2">
    <source>
        <dbReference type="Proteomes" id="UP000615026"/>
    </source>
</evidence>
<proteinExistence type="predicted"/>
<sequence>MSILFDNPVQPILKMPADLAQWDRNAVIADASTRWQVYLHQLGLTALMSWFQEEFDRPVCPWPHAAPWDIWHAVNGISLQLGHNRIVVILSEAIDAAEINVPQEWVDLPHWSADYYIAAYVDVDEDRLVLWGYTTHGQLKSQGTYDADERTYCLNDTDMVQDFSVFWVAQQMAQPTAIPAEPLTTLSTTEAETLIQRIATVSEPRLALPFTQWAALFTNGYWRQQLYRQRHGLVPVSIQDWLDHIFEQGWQTMDTLLPQTPAAMRFRSAVTSTAVLTCGKKILLNTSPDDLLLMFSVDIEANKRRNIRIQLYPSSESLLPSDVVLALELSETGELLKTVKAGSRDNFIQIPPFRCSAGQRLRVHIQLDNSTCQEDFIS</sequence>
<comment type="caution">
    <text evidence="1">The sequence shown here is derived from an EMBL/GenBank/DDBJ whole genome shotgun (WGS) entry which is preliminary data.</text>
</comment>
<gene>
    <name evidence="1" type="ORF">IQ260_15650</name>
</gene>
<keyword evidence="2" id="KW-1185">Reference proteome</keyword>
<dbReference type="AlphaFoldDB" id="A0A928ZV98"/>